<evidence type="ECO:0000256" key="1">
    <source>
        <dbReference type="ARBA" id="ARBA00004651"/>
    </source>
</evidence>
<dbReference type="EMBL" id="MWMH01000016">
    <property type="protein sequence ID" value="OOP70481.1"/>
    <property type="molecule type" value="Genomic_DNA"/>
</dbReference>
<keyword evidence="3" id="KW-1003">Cell membrane</keyword>
<evidence type="ECO:0000313" key="19">
    <source>
        <dbReference type="Proteomes" id="UP000031866"/>
    </source>
</evidence>
<dbReference type="GO" id="GO:0005304">
    <property type="term" value="F:L-valine transmembrane transporter activity"/>
    <property type="evidence" value="ECO:0007669"/>
    <property type="project" value="TreeGrafter"/>
</dbReference>
<sequence>MEFLQQIINGLALGSVYALLALGYTMVYGIIQLINFAHGEIYMIGAFSGFYCASTLKLPLIPTLLVAMAVSALSGIIIEKIAYKPLRNSPRIALLITAIGVSLFLQNAMRLLVGSNPKPFPDLINAGSINIGTIQIDIKTILMFGVSAFLVVLLQFIVYKTKVGKAMRASSQDMEAASLMGINVNNTISLTFAIGSALAGIAGVLVAISYPSITPYMGAMPGLKAFVAAVLGGIGSIPGALVGGIAIGLLETFAKAYISTNFSDAIVFAILIIILLIKPSGLLGKKTNVKV</sequence>
<dbReference type="CDD" id="cd06582">
    <property type="entry name" value="TM_PBP1_LivH_like"/>
    <property type="match status" value="1"/>
</dbReference>
<dbReference type="Proteomes" id="UP001193748">
    <property type="component" value="Unassembled WGS sequence"/>
</dbReference>
<reference evidence="15" key="6">
    <citation type="submission" date="2020-05" db="EMBL/GenBank/DDBJ databases">
        <authorList>
            <person name="Brown S."/>
            <person name="Huntemann M."/>
            <person name="Clum A."/>
            <person name="Spunde A."/>
            <person name="Palaniappan K."/>
            <person name="Ritter S."/>
            <person name="Mikhailova N."/>
            <person name="Chen I.-M."/>
            <person name="Stamatis D."/>
            <person name="Reddy T."/>
            <person name="O'Malley R."/>
            <person name="Daum C."/>
            <person name="Shapiro N."/>
            <person name="Ivanova N."/>
            <person name="Kyrpides N."/>
            <person name="Woyke T."/>
        </authorList>
    </citation>
    <scope>NUCLEOTIDE SEQUENCE</scope>
    <source>
        <strain evidence="15">DJ080</strain>
    </source>
</reference>
<dbReference type="PANTHER" id="PTHR11795:SF371">
    <property type="entry name" value="HIGH-AFFINITY BRANCHED-CHAIN AMINO ACID TRANSPORT SYSTEM PERMEASE PROTEIN LIVH"/>
    <property type="match status" value="1"/>
</dbReference>
<evidence type="ECO:0000313" key="12">
    <source>
        <dbReference type="EMBL" id="MBC2477143.1"/>
    </source>
</evidence>
<evidence type="ECO:0000256" key="7">
    <source>
        <dbReference type="ARBA" id="ARBA00022989"/>
    </source>
</evidence>
<evidence type="ECO:0000256" key="9">
    <source>
        <dbReference type="ARBA" id="ARBA00037998"/>
    </source>
</evidence>
<dbReference type="EMBL" id="CP010086">
    <property type="protein sequence ID" value="AJH02226.1"/>
    <property type="molecule type" value="Genomic_DNA"/>
</dbReference>
<gene>
    <name evidence="15" type="ORF">B0H41_004300</name>
    <name evidence="17" type="ORF">BCD95_000300</name>
    <name evidence="18" type="ORF">CBEIBR21_26355</name>
    <name evidence="16" type="ORF">DFH45_002036</name>
    <name evidence="14" type="ORF">HF849_21900</name>
    <name evidence="12" type="ORF">HGI39_21050</name>
    <name evidence="13" type="ORF">IS491_05855</name>
    <name evidence="11" type="ORF">LF65_05721</name>
</gene>
<feature type="transmembrane region" description="Helical" evidence="10">
    <location>
        <begin position="90"/>
        <end position="109"/>
    </location>
</feature>
<reference evidence="17" key="7">
    <citation type="submission" date="2020-06" db="EMBL/GenBank/DDBJ databases">
        <title>Genomic insights into acetone-butanol-ethanol (ABE) fermentation by sequencing solventogenic clostridia strains.</title>
        <authorList>
            <person name="Brown S."/>
        </authorList>
    </citation>
    <scope>NUCLEOTIDE SEQUENCE</scope>
    <source>
        <strain evidence="17">DJ123</strain>
        <strain evidence="16">DJ126</strain>
    </source>
</reference>
<reference evidence="11" key="2">
    <citation type="submission" date="2016-02" db="EMBL/GenBank/DDBJ databases">
        <title>Genome sequence of Clostridium beijerinckii strain 59B.</title>
        <authorList>
            <person name="Little G.T."/>
            <person name="Minton N.P."/>
        </authorList>
    </citation>
    <scope>NUCLEOTIDE SEQUENCE</scope>
    <source>
        <strain evidence="11">NCIMB 14988</strain>
    </source>
</reference>
<dbReference type="GeneID" id="66347992"/>
<reference evidence="12" key="5">
    <citation type="submission" date="2020-04" db="EMBL/GenBank/DDBJ databases">
        <authorList>
            <person name="Brown S."/>
        </authorList>
    </citation>
    <scope>NUCLEOTIDE SEQUENCE</scope>
    <source>
        <strain evidence="12">DJ015</strain>
    </source>
</reference>
<dbReference type="KEGG" id="cbei:LF65_05721"/>
<dbReference type="Proteomes" id="UP000031866">
    <property type="component" value="Chromosome"/>
</dbReference>
<dbReference type="GO" id="GO:0015192">
    <property type="term" value="F:L-phenylalanine transmembrane transporter activity"/>
    <property type="evidence" value="ECO:0007669"/>
    <property type="project" value="TreeGrafter"/>
</dbReference>
<dbReference type="GO" id="GO:0015188">
    <property type="term" value="F:L-isoleucine transmembrane transporter activity"/>
    <property type="evidence" value="ECO:0007669"/>
    <property type="project" value="TreeGrafter"/>
</dbReference>
<keyword evidence="2" id="KW-0813">Transport</keyword>
<comment type="subcellular location">
    <subcellularLocation>
        <location evidence="1">Cell membrane</location>
        <topology evidence="1">Multi-pass membrane protein</topology>
    </subcellularLocation>
</comment>
<feature type="transmembrane region" description="Helical" evidence="10">
    <location>
        <begin position="188"/>
        <end position="213"/>
    </location>
</feature>
<feature type="transmembrane region" description="Helical" evidence="10">
    <location>
        <begin position="141"/>
        <end position="159"/>
    </location>
</feature>
<reference evidence="14 21" key="4">
    <citation type="submission" date="2020-04" db="EMBL/GenBank/DDBJ databases">
        <authorList>
            <person name="Hitch T.C.A."/>
            <person name="Wylensek D."/>
            <person name="Clavel T."/>
        </authorList>
    </citation>
    <scope>NUCLEOTIDE SEQUENCE [LARGE SCALE GENOMIC DNA]</scope>
    <source>
        <strain evidence="14 21">WB01_NA02</strain>
    </source>
</reference>
<reference evidence="13" key="8">
    <citation type="submission" date="2020-11" db="EMBL/GenBank/DDBJ databases">
        <authorList>
            <person name="Thieme N."/>
            <person name="Liebl W."/>
            <person name="Zverlov V."/>
        </authorList>
    </citation>
    <scope>NUCLEOTIDE SEQUENCE</scope>
    <source>
        <strain evidence="13">NT08</strain>
    </source>
</reference>
<dbReference type="GO" id="GO:0005886">
    <property type="term" value="C:plasma membrane"/>
    <property type="evidence" value="ECO:0007669"/>
    <property type="project" value="UniProtKB-SubCell"/>
</dbReference>
<dbReference type="EMBL" id="JABAGD010000056">
    <property type="protein sequence ID" value="NMF07347.1"/>
    <property type="molecule type" value="Genomic_DNA"/>
</dbReference>
<feature type="transmembrane region" description="Helical" evidence="10">
    <location>
        <begin position="60"/>
        <end position="78"/>
    </location>
</feature>
<dbReference type="GO" id="GO:1903806">
    <property type="term" value="P:L-isoleucine import across plasma membrane"/>
    <property type="evidence" value="ECO:0007669"/>
    <property type="project" value="TreeGrafter"/>
</dbReference>
<dbReference type="Pfam" id="PF02653">
    <property type="entry name" value="BPD_transp_2"/>
    <property type="match status" value="1"/>
</dbReference>
<dbReference type="Proteomes" id="UP000822184">
    <property type="component" value="Unassembled WGS sequence"/>
</dbReference>
<dbReference type="Proteomes" id="UP000190959">
    <property type="component" value="Unassembled WGS sequence"/>
</dbReference>
<evidence type="ECO:0000256" key="4">
    <source>
        <dbReference type="ARBA" id="ARBA00022519"/>
    </source>
</evidence>
<evidence type="ECO:0000313" key="11">
    <source>
        <dbReference type="EMBL" id="AJH02226.1"/>
    </source>
</evidence>
<dbReference type="EMBL" id="JABAGV010000077">
    <property type="protein sequence ID" value="MBC2477143.1"/>
    <property type="molecule type" value="Genomic_DNA"/>
</dbReference>
<keyword evidence="4" id="KW-0997">Cell inner membrane</keyword>
<reference evidence="19" key="1">
    <citation type="submission" date="2014-12" db="EMBL/GenBank/DDBJ databases">
        <title>Genome sequence of Clostridium beijerinckii strain 59B.</title>
        <authorList>
            <person name="Little G.T."/>
            <person name="Minton N.P."/>
        </authorList>
    </citation>
    <scope>NUCLEOTIDE SEQUENCE [LARGE SCALE GENOMIC DNA]</scope>
    <source>
        <strain evidence="19">59B</strain>
    </source>
</reference>
<reference evidence="18 20" key="3">
    <citation type="submission" date="2017-02" db="EMBL/GenBank/DDBJ databases">
        <title>Genome sequence of Clostridium beijerinckii Br21.</title>
        <authorList>
            <person name="Fonseca B.C."/>
            <person name="Guazzaroni M.E."/>
            <person name="Riano-Pachon D.M."/>
            <person name="Reginatto V."/>
        </authorList>
    </citation>
    <scope>NUCLEOTIDE SEQUENCE [LARGE SCALE GENOMIC DNA]</scope>
    <source>
        <strain evidence="18 20">Br21</strain>
    </source>
</reference>
<dbReference type="GO" id="GO:0015808">
    <property type="term" value="P:L-alanine transport"/>
    <property type="evidence" value="ECO:0007669"/>
    <property type="project" value="TreeGrafter"/>
</dbReference>
<evidence type="ECO:0000313" key="17">
    <source>
        <dbReference type="EMBL" id="NSB12041.1"/>
    </source>
</evidence>
<evidence type="ECO:0000256" key="8">
    <source>
        <dbReference type="ARBA" id="ARBA00023136"/>
    </source>
</evidence>
<dbReference type="EMBL" id="JADOEF010000001">
    <property type="protein sequence ID" value="MBF7808196.1"/>
    <property type="molecule type" value="Genomic_DNA"/>
</dbReference>
<keyword evidence="7 10" id="KW-1133">Transmembrane helix</keyword>
<organism evidence="11 19">
    <name type="scientific">Clostridium beijerinckii</name>
    <name type="common">Clostridium MP</name>
    <dbReference type="NCBI Taxonomy" id="1520"/>
    <lineage>
        <taxon>Bacteria</taxon>
        <taxon>Bacillati</taxon>
        <taxon>Bacillota</taxon>
        <taxon>Clostridia</taxon>
        <taxon>Eubacteriales</taxon>
        <taxon>Clostridiaceae</taxon>
        <taxon>Clostridium</taxon>
    </lineage>
</organism>
<comment type="similarity">
    <text evidence="9">Belongs to the binding-protein-dependent transport system permease family. LivHM subfamily.</text>
</comment>
<dbReference type="OrthoDB" id="9807115at2"/>
<feature type="transmembrane region" description="Helical" evidence="10">
    <location>
        <begin position="225"/>
        <end position="250"/>
    </location>
</feature>
<name>A0A0B5QN26_CLOBE</name>
<evidence type="ECO:0000313" key="13">
    <source>
        <dbReference type="EMBL" id="MBF7808196.1"/>
    </source>
</evidence>
<evidence type="ECO:0000313" key="20">
    <source>
        <dbReference type="Proteomes" id="UP000190959"/>
    </source>
</evidence>
<dbReference type="GO" id="GO:0015190">
    <property type="term" value="F:L-leucine transmembrane transporter activity"/>
    <property type="evidence" value="ECO:0007669"/>
    <property type="project" value="TreeGrafter"/>
</dbReference>
<keyword evidence="6" id="KW-0029">Amino-acid transport</keyword>
<keyword evidence="5 10" id="KW-0812">Transmembrane</keyword>
<evidence type="ECO:0000313" key="15">
    <source>
        <dbReference type="EMBL" id="NRT90621.1"/>
    </source>
</evidence>
<evidence type="ECO:0000256" key="5">
    <source>
        <dbReference type="ARBA" id="ARBA00022692"/>
    </source>
</evidence>
<feature type="transmembrane region" description="Helical" evidence="10">
    <location>
        <begin position="256"/>
        <end position="277"/>
    </location>
</feature>
<dbReference type="RefSeq" id="WP_012061192.1">
    <property type="nucleotide sequence ID" value="NZ_BKAK01000155.1"/>
</dbReference>
<evidence type="ECO:0000313" key="21">
    <source>
        <dbReference type="Proteomes" id="UP000587880"/>
    </source>
</evidence>
<dbReference type="InterPro" id="IPR001851">
    <property type="entry name" value="ABC_transp_permease"/>
</dbReference>
<evidence type="ECO:0000256" key="10">
    <source>
        <dbReference type="SAM" id="Phobius"/>
    </source>
</evidence>
<dbReference type="EMBL" id="JABTDW010000001">
    <property type="protein sequence ID" value="NSB12041.1"/>
    <property type="molecule type" value="Genomic_DNA"/>
</dbReference>
<dbReference type="AlphaFoldDB" id="A0A0B5QN26"/>
<dbReference type="EMBL" id="JABSXK010000001">
    <property type="protein sequence ID" value="NRV09073.1"/>
    <property type="molecule type" value="Genomic_DNA"/>
</dbReference>
<dbReference type="STRING" id="1520.LF65_05721"/>
<dbReference type="Proteomes" id="UP000821656">
    <property type="component" value="Unassembled WGS sequence"/>
</dbReference>
<accession>A0A0B5QN26</accession>
<dbReference type="Proteomes" id="UP001194098">
    <property type="component" value="Unassembled WGS sequence"/>
</dbReference>
<evidence type="ECO:0000313" key="16">
    <source>
        <dbReference type="EMBL" id="NRV09073.1"/>
    </source>
</evidence>
<dbReference type="PANTHER" id="PTHR11795">
    <property type="entry name" value="BRANCHED-CHAIN AMINO ACID TRANSPORT SYSTEM PERMEASE PROTEIN LIVH"/>
    <property type="match status" value="1"/>
</dbReference>
<evidence type="ECO:0000256" key="2">
    <source>
        <dbReference type="ARBA" id="ARBA00022448"/>
    </source>
</evidence>
<reference evidence="12" key="9">
    <citation type="journal article" date="2022" name="Nat. Biotechnol.">
        <title>Carbon-negative production of acetone and isopropanol by gas fermentation at industrial pilot scale.</title>
        <authorList>
            <person name="Liew F.E."/>
            <person name="Nogle R."/>
            <person name="Abdalla T."/>
            <person name="Rasor B.J."/>
            <person name="Canter C."/>
            <person name="Jensen R.O."/>
            <person name="Wang L."/>
            <person name="Strutz J."/>
            <person name="Chirania P."/>
            <person name="De Tissera S."/>
            <person name="Mueller A.P."/>
            <person name="Ruan Z."/>
            <person name="Gao A."/>
            <person name="Tran L."/>
            <person name="Engle N.L."/>
            <person name="Bromley J.C."/>
            <person name="Daniell J."/>
            <person name="Conrado R."/>
            <person name="Tschaplinski T.J."/>
            <person name="Giannone R.J."/>
            <person name="Hettich R.L."/>
            <person name="Karim A.S."/>
            <person name="Simpson S.D."/>
            <person name="Brown S.D."/>
            <person name="Leang C."/>
            <person name="Jewett M.C."/>
            <person name="Kopke M."/>
        </authorList>
    </citation>
    <scope>NUCLEOTIDE SEQUENCE</scope>
    <source>
        <strain evidence="12">DJ015</strain>
        <strain evidence="15">DJ080</strain>
    </source>
</reference>
<dbReference type="EMBL" id="JABSWW010000001">
    <property type="protein sequence ID" value="NRT90621.1"/>
    <property type="molecule type" value="Genomic_DNA"/>
</dbReference>
<proteinExistence type="inferred from homology"/>
<dbReference type="OMA" id="RMCRAVQ"/>
<protein>
    <submittedName>
        <fullName evidence="11 12">ABC transporter permease</fullName>
    </submittedName>
    <submittedName>
        <fullName evidence="15">Branched-chain amino acid transport system permease protein</fullName>
    </submittedName>
</protein>
<evidence type="ECO:0000313" key="14">
    <source>
        <dbReference type="EMBL" id="NMF07347.1"/>
    </source>
</evidence>
<dbReference type="Proteomes" id="UP000631418">
    <property type="component" value="Unassembled WGS sequence"/>
</dbReference>
<keyword evidence="8 10" id="KW-0472">Membrane</keyword>
<dbReference type="GO" id="GO:0042941">
    <property type="term" value="P:D-alanine transmembrane transport"/>
    <property type="evidence" value="ECO:0007669"/>
    <property type="project" value="TreeGrafter"/>
</dbReference>
<dbReference type="InterPro" id="IPR052157">
    <property type="entry name" value="BCAA_transport_permease"/>
</dbReference>
<dbReference type="Proteomes" id="UP000587880">
    <property type="component" value="Unassembled WGS sequence"/>
</dbReference>
<evidence type="ECO:0000256" key="6">
    <source>
        <dbReference type="ARBA" id="ARBA00022970"/>
    </source>
</evidence>
<evidence type="ECO:0000313" key="18">
    <source>
        <dbReference type="EMBL" id="OOP70481.1"/>
    </source>
</evidence>
<evidence type="ECO:0000256" key="3">
    <source>
        <dbReference type="ARBA" id="ARBA00022475"/>
    </source>
</evidence>
<feature type="transmembrane region" description="Helical" evidence="10">
    <location>
        <begin position="7"/>
        <end position="27"/>
    </location>
</feature>